<dbReference type="EMBL" id="JACCFO010000001">
    <property type="protein sequence ID" value="NYI97816.1"/>
    <property type="molecule type" value="Genomic_DNA"/>
</dbReference>
<evidence type="ECO:0000256" key="7">
    <source>
        <dbReference type="SAM" id="Phobius"/>
    </source>
</evidence>
<dbReference type="RefSeq" id="WP_175294428.1">
    <property type="nucleotide sequence ID" value="NZ_JACCFO010000001.1"/>
</dbReference>
<comment type="subcellular location">
    <subcellularLocation>
        <location evidence="1">Cell membrane</location>
        <topology evidence="1">Multi-pass membrane protein</topology>
    </subcellularLocation>
</comment>
<keyword evidence="3" id="KW-1003">Cell membrane</keyword>
<dbReference type="PROSITE" id="PS50850">
    <property type="entry name" value="MFS"/>
    <property type="match status" value="1"/>
</dbReference>
<feature type="transmembrane region" description="Helical" evidence="7">
    <location>
        <begin position="309"/>
        <end position="329"/>
    </location>
</feature>
<feature type="transmembrane region" description="Helical" evidence="7">
    <location>
        <begin position="55"/>
        <end position="73"/>
    </location>
</feature>
<dbReference type="PANTHER" id="PTHR42718:SF46">
    <property type="entry name" value="BLR6921 PROTEIN"/>
    <property type="match status" value="1"/>
</dbReference>
<feature type="transmembrane region" description="Helical" evidence="7">
    <location>
        <begin position="85"/>
        <end position="103"/>
    </location>
</feature>
<evidence type="ECO:0000313" key="9">
    <source>
        <dbReference type="EMBL" id="NYI97816.1"/>
    </source>
</evidence>
<dbReference type="NCBIfam" id="TIGR00711">
    <property type="entry name" value="efflux_EmrB"/>
    <property type="match status" value="1"/>
</dbReference>
<organism evidence="9 10">
    <name type="scientific">Streptomonospora nanhaiensis</name>
    <dbReference type="NCBI Taxonomy" id="1323731"/>
    <lineage>
        <taxon>Bacteria</taxon>
        <taxon>Bacillati</taxon>
        <taxon>Actinomycetota</taxon>
        <taxon>Actinomycetes</taxon>
        <taxon>Streptosporangiales</taxon>
        <taxon>Nocardiopsidaceae</taxon>
        <taxon>Streptomonospora</taxon>
    </lineage>
</organism>
<name>A0A853BSW6_9ACTN</name>
<dbReference type="PANTHER" id="PTHR42718">
    <property type="entry name" value="MAJOR FACILITATOR SUPERFAMILY MULTIDRUG TRANSPORTER MFSC"/>
    <property type="match status" value="1"/>
</dbReference>
<dbReference type="Pfam" id="PF07690">
    <property type="entry name" value="MFS_1"/>
    <property type="match status" value="1"/>
</dbReference>
<dbReference type="Proteomes" id="UP000575985">
    <property type="component" value="Unassembled WGS sequence"/>
</dbReference>
<dbReference type="InterPro" id="IPR036259">
    <property type="entry name" value="MFS_trans_sf"/>
</dbReference>
<evidence type="ECO:0000256" key="1">
    <source>
        <dbReference type="ARBA" id="ARBA00004651"/>
    </source>
</evidence>
<feature type="transmembrane region" description="Helical" evidence="7">
    <location>
        <begin position="172"/>
        <end position="194"/>
    </location>
</feature>
<feature type="transmembrane region" description="Helical" evidence="7">
    <location>
        <begin position="206"/>
        <end position="226"/>
    </location>
</feature>
<keyword evidence="5 7" id="KW-1133">Transmembrane helix</keyword>
<evidence type="ECO:0000313" key="10">
    <source>
        <dbReference type="Proteomes" id="UP000575985"/>
    </source>
</evidence>
<protein>
    <submittedName>
        <fullName evidence="9">EmrB/QacA subfamily drug resistance transporter</fullName>
    </submittedName>
</protein>
<keyword evidence="4 7" id="KW-0812">Transmembrane</keyword>
<reference evidence="9 10" key="1">
    <citation type="submission" date="2020-07" db="EMBL/GenBank/DDBJ databases">
        <title>Sequencing the genomes of 1000 actinobacteria strains.</title>
        <authorList>
            <person name="Klenk H.-P."/>
        </authorList>
    </citation>
    <scope>NUCLEOTIDE SEQUENCE [LARGE SCALE GENOMIC DNA]</scope>
    <source>
        <strain evidence="9 10">DSM 45927</strain>
    </source>
</reference>
<evidence type="ECO:0000256" key="6">
    <source>
        <dbReference type="ARBA" id="ARBA00023136"/>
    </source>
</evidence>
<keyword evidence="6 7" id="KW-0472">Membrane</keyword>
<dbReference type="Gene3D" id="1.20.1250.20">
    <property type="entry name" value="MFS general substrate transporter like domains"/>
    <property type="match status" value="1"/>
</dbReference>
<sequence>MKDSSVMSGPDSARKPGPTLTAVNGVQLLVSLDLCIVNVALPDIAAGLGFESSELSWVIHAYALTFGGLLLLGGKVADLLGHRRVLIIGLLVFALSSLLAGLATSPGVLVAARGLQGVGAAAMQPASLAVLTTTFPEGRARARAFGIWSAVNALGAALGVVLGGVVTELAGWRWVMLLNVPVALVPLWLAWRSLPGDARVVRAKRPDVLGGALATTGMTALVYGVVRAADLGWTAPQTIVVLAGAALLLALFVVVERSPHRDPLLRLGLLANRSVTGANVINLLIGAAMASCFYILSLYVQTVLGNSPAVAGLMFLPFALGVIVGAVVATGVGRHLPPRSLMLTGVPLTAVGFMWFGFMRPDGSFLVDVLGPSLVASIGFGLCLGPVVSTATRGVDDDEAGMASGLLSSARQIGASVGLAVLGTLAQHRTGSELTAETLTAGYGLAMHVAAWLLLLGAGGALLVLPSERALATSTTARR</sequence>
<feature type="transmembrane region" description="Helical" evidence="7">
    <location>
        <begin position="341"/>
        <end position="358"/>
    </location>
</feature>
<dbReference type="Gene3D" id="1.20.1720.10">
    <property type="entry name" value="Multidrug resistance protein D"/>
    <property type="match status" value="1"/>
</dbReference>
<evidence type="ECO:0000259" key="8">
    <source>
        <dbReference type="PROSITE" id="PS50850"/>
    </source>
</evidence>
<feature type="transmembrane region" description="Helical" evidence="7">
    <location>
        <begin position="370"/>
        <end position="391"/>
    </location>
</feature>
<dbReference type="InterPro" id="IPR011701">
    <property type="entry name" value="MFS"/>
</dbReference>
<dbReference type="SUPFAM" id="SSF103473">
    <property type="entry name" value="MFS general substrate transporter"/>
    <property type="match status" value="2"/>
</dbReference>
<proteinExistence type="predicted"/>
<feature type="transmembrane region" description="Helical" evidence="7">
    <location>
        <begin position="276"/>
        <end position="297"/>
    </location>
</feature>
<evidence type="ECO:0000256" key="2">
    <source>
        <dbReference type="ARBA" id="ARBA00022448"/>
    </source>
</evidence>
<dbReference type="GO" id="GO:0005886">
    <property type="term" value="C:plasma membrane"/>
    <property type="evidence" value="ECO:0007669"/>
    <property type="project" value="UniProtKB-SubCell"/>
</dbReference>
<accession>A0A853BSW6</accession>
<feature type="transmembrane region" description="Helical" evidence="7">
    <location>
        <begin position="238"/>
        <end position="255"/>
    </location>
</feature>
<feature type="transmembrane region" description="Helical" evidence="7">
    <location>
        <begin position="115"/>
        <end position="133"/>
    </location>
</feature>
<dbReference type="GO" id="GO:0022857">
    <property type="term" value="F:transmembrane transporter activity"/>
    <property type="evidence" value="ECO:0007669"/>
    <property type="project" value="InterPro"/>
</dbReference>
<dbReference type="InterPro" id="IPR004638">
    <property type="entry name" value="EmrB-like"/>
</dbReference>
<keyword evidence="2" id="KW-0813">Transport</keyword>
<evidence type="ECO:0000256" key="5">
    <source>
        <dbReference type="ARBA" id="ARBA00022989"/>
    </source>
</evidence>
<dbReference type="PRINTS" id="PR01036">
    <property type="entry name" value="TCRTETB"/>
</dbReference>
<comment type="caution">
    <text evidence="9">The sequence shown here is derived from an EMBL/GenBank/DDBJ whole genome shotgun (WGS) entry which is preliminary data.</text>
</comment>
<feature type="transmembrane region" description="Helical" evidence="7">
    <location>
        <begin position="403"/>
        <end position="425"/>
    </location>
</feature>
<dbReference type="AlphaFoldDB" id="A0A853BSW6"/>
<evidence type="ECO:0000256" key="4">
    <source>
        <dbReference type="ARBA" id="ARBA00022692"/>
    </source>
</evidence>
<dbReference type="InterPro" id="IPR020846">
    <property type="entry name" value="MFS_dom"/>
</dbReference>
<feature type="transmembrane region" description="Helical" evidence="7">
    <location>
        <begin position="145"/>
        <end position="166"/>
    </location>
</feature>
<dbReference type="CDD" id="cd17321">
    <property type="entry name" value="MFS_MMR_MDR_like"/>
    <property type="match status" value="1"/>
</dbReference>
<gene>
    <name evidence="9" type="ORF">HNR12_004093</name>
</gene>
<evidence type="ECO:0000256" key="3">
    <source>
        <dbReference type="ARBA" id="ARBA00022475"/>
    </source>
</evidence>
<feature type="domain" description="Major facilitator superfamily (MFS) profile" evidence="8">
    <location>
        <begin position="19"/>
        <end position="469"/>
    </location>
</feature>
<keyword evidence="10" id="KW-1185">Reference proteome</keyword>
<feature type="transmembrane region" description="Helical" evidence="7">
    <location>
        <begin position="445"/>
        <end position="465"/>
    </location>
</feature>